<keyword evidence="3 4" id="KW-0443">Lipid metabolism</keyword>
<evidence type="ECO:0000313" key="6">
    <source>
        <dbReference type="EMBL" id="MEM5500126.1"/>
    </source>
</evidence>
<dbReference type="InterPro" id="IPR050301">
    <property type="entry name" value="NTE"/>
</dbReference>
<protein>
    <submittedName>
        <fullName evidence="6">Patatin-like phospholipase family protein</fullName>
    </submittedName>
</protein>
<name>A0ABU9T1W6_9HYPH</name>
<dbReference type="Pfam" id="PF01734">
    <property type="entry name" value="Patatin"/>
    <property type="match status" value="1"/>
</dbReference>
<dbReference type="PROSITE" id="PS51635">
    <property type="entry name" value="PNPLA"/>
    <property type="match status" value="1"/>
</dbReference>
<evidence type="ECO:0000256" key="2">
    <source>
        <dbReference type="ARBA" id="ARBA00022963"/>
    </source>
</evidence>
<dbReference type="SUPFAM" id="SSF52151">
    <property type="entry name" value="FabD/lysophospholipase-like"/>
    <property type="match status" value="1"/>
</dbReference>
<evidence type="ECO:0000259" key="5">
    <source>
        <dbReference type="PROSITE" id="PS51635"/>
    </source>
</evidence>
<feature type="short sequence motif" description="DGA/G" evidence="4">
    <location>
        <begin position="183"/>
        <end position="185"/>
    </location>
</feature>
<feature type="short sequence motif" description="GXSXG" evidence="4">
    <location>
        <begin position="53"/>
        <end position="57"/>
    </location>
</feature>
<dbReference type="Gene3D" id="3.40.1090.10">
    <property type="entry name" value="Cytosolic phospholipase A2 catalytic domain"/>
    <property type="match status" value="1"/>
</dbReference>
<gene>
    <name evidence="6" type="ORF">WNY59_00840</name>
</gene>
<dbReference type="PANTHER" id="PTHR14226">
    <property type="entry name" value="NEUROPATHY TARGET ESTERASE/SWISS CHEESE D.MELANOGASTER"/>
    <property type="match status" value="1"/>
</dbReference>
<dbReference type="InterPro" id="IPR016035">
    <property type="entry name" value="Acyl_Trfase/lysoPLipase"/>
</dbReference>
<keyword evidence="7" id="KW-1185">Reference proteome</keyword>
<dbReference type="PANTHER" id="PTHR14226:SF76">
    <property type="entry name" value="NTE FAMILY PROTEIN RSSA"/>
    <property type="match status" value="1"/>
</dbReference>
<evidence type="ECO:0000256" key="1">
    <source>
        <dbReference type="ARBA" id="ARBA00022801"/>
    </source>
</evidence>
<dbReference type="EMBL" id="JBBMQO010000001">
    <property type="protein sequence ID" value="MEM5500126.1"/>
    <property type="molecule type" value="Genomic_DNA"/>
</dbReference>
<feature type="active site" description="Proton acceptor" evidence="4">
    <location>
        <position position="183"/>
    </location>
</feature>
<accession>A0ABU9T1W6</accession>
<dbReference type="InterPro" id="IPR002641">
    <property type="entry name" value="PNPLA_dom"/>
</dbReference>
<feature type="domain" description="PNPLA" evidence="5">
    <location>
        <begin position="22"/>
        <end position="196"/>
    </location>
</feature>
<proteinExistence type="predicted"/>
<evidence type="ECO:0000256" key="3">
    <source>
        <dbReference type="ARBA" id="ARBA00023098"/>
    </source>
</evidence>
<feature type="active site" description="Nucleophile" evidence="4">
    <location>
        <position position="55"/>
    </location>
</feature>
<dbReference type="RefSeq" id="WP_342846102.1">
    <property type="nucleotide sequence ID" value="NZ_JBBMQO010000001.1"/>
</dbReference>
<sequence length="293" mass="31465">MADMKKPSDKATPSTNDLTVAVAFGGGGARGYAHIHIIEVLDEMGIKPVAVSGASIGAIMGAAVASGISGKEIREYSLELAGNRTGALTRYVKARPSGFKNMFNSEFSIGQLDARTMLKAFLPEQIKKTFAELEIPLSVSATDYYGFKETVYTDGDLIDAVAASASIPAVFRPVQINGRYMVDGGIYNPVPFDHLIGRADIVIGIDVVGTPIGDATKAPKAIDSIYGASQLMMQSILSHKLAMSPPDIFLRPNISKYRVQDFFKAQNIIDDSIGVREELKRSLDAAMNKIIKS</sequence>
<evidence type="ECO:0000256" key="4">
    <source>
        <dbReference type="PROSITE-ProRule" id="PRU01161"/>
    </source>
</evidence>
<feature type="short sequence motif" description="GXGXXG" evidence="4">
    <location>
        <begin position="26"/>
        <end position="31"/>
    </location>
</feature>
<dbReference type="Proteomes" id="UP001477870">
    <property type="component" value="Unassembled WGS sequence"/>
</dbReference>
<comment type="caution">
    <text evidence="6">The sequence shown here is derived from an EMBL/GenBank/DDBJ whole genome shotgun (WGS) entry which is preliminary data.</text>
</comment>
<keyword evidence="2 4" id="KW-0442">Lipid degradation</keyword>
<evidence type="ECO:0000313" key="7">
    <source>
        <dbReference type="Proteomes" id="UP001477870"/>
    </source>
</evidence>
<organism evidence="6 7">
    <name type="scientific">Ahrensia kielensis</name>
    <dbReference type="NCBI Taxonomy" id="76980"/>
    <lineage>
        <taxon>Bacteria</taxon>
        <taxon>Pseudomonadati</taxon>
        <taxon>Pseudomonadota</taxon>
        <taxon>Alphaproteobacteria</taxon>
        <taxon>Hyphomicrobiales</taxon>
        <taxon>Ahrensiaceae</taxon>
        <taxon>Ahrensia</taxon>
    </lineage>
</organism>
<reference evidence="6 7" key="1">
    <citation type="submission" date="2024-03" db="EMBL/GenBank/DDBJ databases">
        <title>Community enrichment and isolation of bacterial strains for fucoidan degradation.</title>
        <authorList>
            <person name="Sichert A."/>
        </authorList>
    </citation>
    <scope>NUCLEOTIDE SEQUENCE [LARGE SCALE GENOMIC DNA]</scope>
    <source>
        <strain evidence="6 7">AS62</strain>
    </source>
</reference>
<keyword evidence="1 4" id="KW-0378">Hydrolase</keyword>